<proteinExistence type="predicted"/>
<feature type="transmembrane region" description="Helical" evidence="1">
    <location>
        <begin position="482"/>
        <end position="502"/>
    </location>
</feature>
<dbReference type="AlphaFoldDB" id="A0A6V7R783"/>
<feature type="transmembrane region" description="Helical" evidence="1">
    <location>
        <begin position="149"/>
        <end position="168"/>
    </location>
</feature>
<feature type="transmembrane region" description="Helical" evidence="1">
    <location>
        <begin position="180"/>
        <end position="204"/>
    </location>
</feature>
<feature type="transmembrane region" description="Helical" evidence="1">
    <location>
        <begin position="25"/>
        <end position="51"/>
    </location>
</feature>
<comment type="caution">
    <text evidence="2">The sequence shown here is derived from an EMBL/GenBank/DDBJ whole genome shotgun (WGS) entry which is preliminary data.</text>
</comment>
<feature type="transmembrane region" description="Helical" evidence="1">
    <location>
        <begin position="119"/>
        <end position="137"/>
    </location>
</feature>
<dbReference type="Proteomes" id="UP000545588">
    <property type="component" value="Unassembled WGS sequence"/>
</dbReference>
<reference evidence="2 4" key="1">
    <citation type="submission" date="2020-07" db="EMBL/GenBank/DDBJ databases">
        <authorList>
            <person name="Criscuolo A."/>
        </authorList>
    </citation>
    <scope>NUCLEOTIDE SEQUENCE [LARGE SCALE GENOMIC DNA]</scope>
    <source>
        <strain evidence="2">CIP111751</strain>
    </source>
</reference>
<feature type="transmembrane region" description="Helical" evidence="1">
    <location>
        <begin position="229"/>
        <end position="248"/>
    </location>
</feature>
<evidence type="ECO:0000313" key="5">
    <source>
        <dbReference type="Proteomes" id="UP000545588"/>
    </source>
</evidence>
<keyword evidence="1" id="KW-0472">Membrane</keyword>
<dbReference type="Proteomes" id="UP000534001">
    <property type="component" value="Unassembled WGS sequence"/>
</dbReference>
<name>A0A6V7R783_9STAP</name>
<evidence type="ECO:0000313" key="2">
    <source>
        <dbReference type="EMBL" id="CAD2073327.1"/>
    </source>
</evidence>
<keyword evidence="1" id="KW-0812">Transmembrane</keyword>
<gene>
    <name evidence="3" type="ORF">HNR41_001129</name>
    <name evidence="2" type="ORF">JEOCOQ751_00481</name>
</gene>
<feature type="transmembrane region" description="Helical" evidence="1">
    <location>
        <begin position="63"/>
        <end position="83"/>
    </location>
</feature>
<dbReference type="Pfam" id="PF16949">
    <property type="entry name" value="ABC_tran_2"/>
    <property type="match status" value="1"/>
</dbReference>
<dbReference type="EMBL" id="CAJEWA010000005">
    <property type="protein sequence ID" value="CAD2073327.1"/>
    <property type="molecule type" value="Genomic_DNA"/>
</dbReference>
<dbReference type="RefSeq" id="WP_184282550.1">
    <property type="nucleotide sequence ID" value="NZ_BMCO01000001.1"/>
</dbReference>
<accession>A0A6V7R783</accession>
<dbReference type="InterPro" id="IPR031599">
    <property type="entry name" value="ABC_tran_2"/>
</dbReference>
<dbReference type="EMBL" id="JACHFF010000001">
    <property type="protein sequence ID" value="MBB6423203.1"/>
    <property type="molecule type" value="Genomic_DNA"/>
</dbReference>
<organism evidence="2 4">
    <name type="scientific">Jeotgalicoccus coquinae</name>
    <dbReference type="NCBI Taxonomy" id="709509"/>
    <lineage>
        <taxon>Bacteria</taxon>
        <taxon>Bacillati</taxon>
        <taxon>Bacillota</taxon>
        <taxon>Bacilli</taxon>
        <taxon>Bacillales</taxon>
        <taxon>Staphylococcaceae</taxon>
        <taxon>Jeotgalicoccus</taxon>
    </lineage>
</organism>
<reference evidence="3 5" key="2">
    <citation type="submission" date="2020-08" db="EMBL/GenBank/DDBJ databases">
        <title>Genomic Encyclopedia of Type Strains, Phase IV (KMG-IV): sequencing the most valuable type-strain genomes for metagenomic binning, comparative biology and taxonomic classification.</title>
        <authorList>
            <person name="Goeker M."/>
        </authorList>
    </citation>
    <scope>NUCLEOTIDE SEQUENCE [LARGE SCALE GENOMIC DNA]</scope>
    <source>
        <strain evidence="3 5">DSM 22419</strain>
    </source>
</reference>
<feature type="transmembrane region" description="Helical" evidence="1">
    <location>
        <begin position="449"/>
        <end position="470"/>
    </location>
</feature>
<evidence type="ECO:0000256" key="1">
    <source>
        <dbReference type="SAM" id="Phobius"/>
    </source>
</evidence>
<feature type="transmembrane region" description="Helical" evidence="1">
    <location>
        <begin position="405"/>
        <end position="428"/>
    </location>
</feature>
<sequence>MFKSILKVEAQSRLNYFKALSTGKIILYLFLVMILLAMVVPAVWMVVNLFLMNAEEMMIGKALVLLSLFLIAILALFLVNGIIKEMFMDKNIDSYLVLPVTPKAVFSVKLFYQFTLKVLPVVLFIGIAAGLTLAVRYGAPALVLSSAVYFLFVGAVSIAVAYAIVFAVTKVSSARRVGEVLTLAGGVAGVLPYFIIVAGGQYLLPVIEMMPNADVIFAGFLYNPSTVKYILLLVVFAAVSAALIWLVLNYVTDAFVKGTANTRMVERKKTVAAETGSPVRALLNKDFTMTKRDFKEWSAVLPQYLFPFVFLYLLTSNPLIYGGESSSDDQVMMSIAFAGSIMISLFVAAMNTARDARTYAFLKMMPVSGMDIAKAKYLYNFITITPMYILITIIIYFILDVPVTTLIYAAVVSVLLVLTVAPLGMLLGTMNPVVSKKNPALRLDTAANVIISVTIFALIFLMGYLTQFTIGFNGEEYYLKHGTMLMVIGVLIVLSILSYVILLRKTGARYDEGYNITYKD</sequence>
<feature type="transmembrane region" description="Helical" evidence="1">
    <location>
        <begin position="377"/>
        <end position="399"/>
    </location>
</feature>
<evidence type="ECO:0000313" key="4">
    <source>
        <dbReference type="Proteomes" id="UP000534001"/>
    </source>
</evidence>
<feature type="transmembrane region" description="Helical" evidence="1">
    <location>
        <begin position="297"/>
        <end position="315"/>
    </location>
</feature>
<keyword evidence="5" id="KW-1185">Reference proteome</keyword>
<evidence type="ECO:0000313" key="3">
    <source>
        <dbReference type="EMBL" id="MBB6423203.1"/>
    </source>
</evidence>
<protein>
    <submittedName>
        <fullName evidence="3">ABC-2 type transport system permease protein</fullName>
    </submittedName>
</protein>
<feature type="transmembrane region" description="Helical" evidence="1">
    <location>
        <begin position="335"/>
        <end position="356"/>
    </location>
</feature>
<keyword evidence="1" id="KW-1133">Transmembrane helix</keyword>